<sequence length="21" mass="2224">MEGFQGVAWVGCPAGFAYGFE</sequence>
<reference evidence="1" key="1">
    <citation type="journal article" date="2007" name="Science">
        <title>Draft genome of the filarial nematode parasite Brugia malayi.</title>
        <authorList>
            <person name="Ghedin E."/>
            <person name="Wang S."/>
            <person name="Spiro D."/>
            <person name="Caler E."/>
            <person name="Zhao Q."/>
            <person name="Crabtree J."/>
            <person name="Allen J.E."/>
            <person name="Delcher A.L."/>
            <person name="Guiliano D.B."/>
            <person name="Miranda-Saavedra D."/>
            <person name="Angiuoli S.V."/>
            <person name="Creasy T."/>
            <person name="Amedeo P."/>
            <person name="Haas B."/>
            <person name="El-Sayed N.M."/>
            <person name="Wortman J.R."/>
            <person name="Feldblyum T."/>
            <person name="Tallon L."/>
            <person name="Schatz M."/>
            <person name="Shumway M."/>
            <person name="Koo H."/>
            <person name="Salzberg S.L."/>
            <person name="Schobel S."/>
            <person name="Pertea M."/>
            <person name="Pop M."/>
            <person name="White O."/>
            <person name="Barton G.J."/>
            <person name="Carlow C.K."/>
            <person name="Crawford M.J."/>
            <person name="Daub J."/>
            <person name="Dimmic M.W."/>
            <person name="Estes C.F."/>
            <person name="Foster J.M."/>
            <person name="Ganatra M."/>
            <person name="Gregory W.F."/>
            <person name="Johnson N.M."/>
            <person name="Jin J."/>
            <person name="Komuniecki R."/>
            <person name="Korf I."/>
            <person name="Kumar S."/>
            <person name="Laney S."/>
            <person name="Li B.W."/>
            <person name="Li W."/>
            <person name="Lindblom T.H."/>
            <person name="Lustigman S."/>
            <person name="Ma D."/>
            <person name="Maina C.V."/>
            <person name="Martin D.M."/>
            <person name="McCarter J.P."/>
            <person name="McReynolds L."/>
            <person name="Mitreva M."/>
            <person name="Nutman T.B."/>
            <person name="Parkinson J."/>
            <person name="Peregrin-Alvarez J.M."/>
            <person name="Poole C."/>
            <person name="Ren Q."/>
            <person name="Saunders L."/>
            <person name="Sluder A.E."/>
            <person name="Smith K."/>
            <person name="Stanke M."/>
            <person name="Unnasch T.R."/>
            <person name="Ware J."/>
            <person name="Wei A.D."/>
            <person name="Weil G."/>
            <person name="Williams D.J."/>
            <person name="Zhang Y."/>
            <person name="Williams S.A."/>
            <person name="Fraser-Liggett C."/>
            <person name="Slatko B."/>
            <person name="Blaxter M.L."/>
            <person name="Scott A.L."/>
        </authorList>
    </citation>
    <scope>NUCLEOTIDE SEQUENCE [LARGE SCALE GENOMIC DNA]</scope>
</reference>
<gene>
    <name evidence="1" type="ORF">Bm1_49955</name>
</gene>
<proteinExistence type="predicted"/>
<name>A8QCS4_BRUMA</name>
<accession>A8QCS4</accession>
<organism evidence="1">
    <name type="scientific">Brugia malayi</name>
    <name type="common">Filarial nematode worm</name>
    <dbReference type="NCBI Taxonomy" id="6279"/>
    <lineage>
        <taxon>Eukaryota</taxon>
        <taxon>Metazoa</taxon>
        <taxon>Ecdysozoa</taxon>
        <taxon>Nematoda</taxon>
        <taxon>Chromadorea</taxon>
        <taxon>Rhabditida</taxon>
        <taxon>Spirurina</taxon>
        <taxon>Spiruromorpha</taxon>
        <taxon>Filarioidea</taxon>
        <taxon>Onchocercidae</taxon>
        <taxon>Brugia</taxon>
    </lineage>
</organism>
<dbReference type="AlphaFoldDB" id="A8QCS4"/>
<protein>
    <submittedName>
        <fullName evidence="1">Uncharacterized protein</fullName>
    </submittedName>
</protein>
<dbReference type="EMBL" id="DS239429">
    <property type="protein sequence ID" value="EDP30138.1"/>
    <property type="molecule type" value="Genomic_DNA"/>
</dbReference>
<evidence type="ECO:0000313" key="1">
    <source>
        <dbReference type="EMBL" id="EDP30138.1"/>
    </source>
</evidence>